<evidence type="ECO:0000313" key="2">
    <source>
        <dbReference type="EMBL" id="GFO32083.1"/>
    </source>
</evidence>
<dbReference type="EMBL" id="BLXT01006560">
    <property type="protein sequence ID" value="GFO32083.1"/>
    <property type="molecule type" value="Genomic_DNA"/>
</dbReference>
<protein>
    <recommendedName>
        <fullName evidence="4">Secreted protein</fullName>
    </recommendedName>
</protein>
<keyword evidence="1" id="KW-0732">Signal</keyword>
<evidence type="ECO:0000313" key="3">
    <source>
        <dbReference type="Proteomes" id="UP000735302"/>
    </source>
</evidence>
<evidence type="ECO:0000256" key="1">
    <source>
        <dbReference type="SAM" id="SignalP"/>
    </source>
</evidence>
<sequence length="140" mass="15364">MLRVLPLVCIVGSLAKLPCPCGELDIIFVCTFGLLAKLPIQCLELDLLCAHSEVLPNSLCCIESWTSCVHIRKSCRLTYLVLRVGPLVWIFGSLAKLLTPCGELDILCAHSEVFPNSYLVLRFGPLVCTFGSLVTWPTPC</sequence>
<keyword evidence="3" id="KW-1185">Reference proteome</keyword>
<comment type="caution">
    <text evidence="2">The sequence shown here is derived from an EMBL/GenBank/DDBJ whole genome shotgun (WGS) entry which is preliminary data.</text>
</comment>
<name>A0AAV4CLL4_9GAST</name>
<feature type="signal peptide" evidence="1">
    <location>
        <begin position="1"/>
        <end position="15"/>
    </location>
</feature>
<dbReference type="Proteomes" id="UP000735302">
    <property type="component" value="Unassembled WGS sequence"/>
</dbReference>
<accession>A0AAV4CLL4</accession>
<proteinExistence type="predicted"/>
<gene>
    <name evidence="2" type="ORF">PoB_005858800</name>
</gene>
<reference evidence="2 3" key="1">
    <citation type="journal article" date="2021" name="Elife">
        <title>Chloroplast acquisition without the gene transfer in kleptoplastic sea slugs, Plakobranchus ocellatus.</title>
        <authorList>
            <person name="Maeda T."/>
            <person name="Takahashi S."/>
            <person name="Yoshida T."/>
            <person name="Shimamura S."/>
            <person name="Takaki Y."/>
            <person name="Nagai Y."/>
            <person name="Toyoda A."/>
            <person name="Suzuki Y."/>
            <person name="Arimoto A."/>
            <person name="Ishii H."/>
            <person name="Satoh N."/>
            <person name="Nishiyama T."/>
            <person name="Hasebe M."/>
            <person name="Maruyama T."/>
            <person name="Minagawa J."/>
            <person name="Obokata J."/>
            <person name="Shigenobu S."/>
        </authorList>
    </citation>
    <scope>NUCLEOTIDE SEQUENCE [LARGE SCALE GENOMIC DNA]</scope>
</reference>
<evidence type="ECO:0008006" key="4">
    <source>
        <dbReference type="Google" id="ProtNLM"/>
    </source>
</evidence>
<organism evidence="2 3">
    <name type="scientific">Plakobranchus ocellatus</name>
    <dbReference type="NCBI Taxonomy" id="259542"/>
    <lineage>
        <taxon>Eukaryota</taxon>
        <taxon>Metazoa</taxon>
        <taxon>Spiralia</taxon>
        <taxon>Lophotrochozoa</taxon>
        <taxon>Mollusca</taxon>
        <taxon>Gastropoda</taxon>
        <taxon>Heterobranchia</taxon>
        <taxon>Euthyneura</taxon>
        <taxon>Panpulmonata</taxon>
        <taxon>Sacoglossa</taxon>
        <taxon>Placobranchoidea</taxon>
        <taxon>Plakobranchidae</taxon>
        <taxon>Plakobranchus</taxon>
    </lineage>
</organism>
<dbReference type="AlphaFoldDB" id="A0AAV4CLL4"/>
<feature type="chain" id="PRO_5043394135" description="Secreted protein" evidence="1">
    <location>
        <begin position="16"/>
        <end position="140"/>
    </location>
</feature>